<evidence type="ECO:0000313" key="2">
    <source>
        <dbReference type="Proteomes" id="UP000074866"/>
    </source>
</evidence>
<keyword evidence="2" id="KW-1185">Reference proteome</keyword>
<dbReference type="EMBL" id="LDRX01000027">
    <property type="protein sequence ID" value="KTS83712.1"/>
    <property type="molecule type" value="Genomic_DNA"/>
</dbReference>
<name>A0ACC4ZYA5_9BACL</name>
<proteinExistence type="predicted"/>
<organism evidence="1 2">
    <name type="scientific">Paenibacillus jamilae</name>
    <dbReference type="NCBI Taxonomy" id="114136"/>
    <lineage>
        <taxon>Bacteria</taxon>
        <taxon>Bacillati</taxon>
        <taxon>Bacillota</taxon>
        <taxon>Bacilli</taxon>
        <taxon>Bacillales</taxon>
        <taxon>Paenibacillaceae</taxon>
        <taxon>Paenibacillus</taxon>
    </lineage>
</organism>
<comment type="caution">
    <text evidence="1">The sequence shown here is derived from an EMBL/GenBank/DDBJ whole genome shotgun (WGS) entry which is preliminary data.</text>
</comment>
<protein>
    <submittedName>
        <fullName evidence="1">Peptidase</fullName>
    </submittedName>
</protein>
<accession>A0ACC4ZYA5</accession>
<sequence>MFKQFKKVAKTTMLFTLAVSTTLVFSNGAWAAKDAKMQPTSYRTVAEVKDWGATITKIIVNLGKPVPKDAITKDTFKVYVERSDNRLVNSFVGKGNRKVTKAYVSDKSGNPVSKTGSYVVLEMEIGPAVTLSSAIHYDAAGSGFNAWNDNKYTITQQKAIKTKSGTISGLKIDTSAGEIRQLVDQFTTGKATSDGVTLTYASYAPAKDKVKNPLVIWLHGMGEGGTDPTIPISGNKAANFASKDIQSYFGGAYVLAPQTPTYWMDGFTGFGDGTSKYEQALMSLIKEYVAKNKDIDTDRIYIGGDSNGGYMTMLLIRDYKDYFAAAVVACEALKDSLITDEQINDLKDLPIWFVAAKTDTVVPPNDYMIPTYNRLVNAGAKDVHMSLFDNVVDTSGLYKKSDKTPYEYNGHWSWIYVYNNEVSKVINGKKTTMMQWLASKTLN</sequence>
<gene>
    <name evidence="1" type="ORF">NS115_06505</name>
</gene>
<reference evidence="1 2" key="1">
    <citation type="journal article" date="2016" name="Front. Microbiol.">
        <title>Genomic Resource of Rice Seed Associated Bacteria.</title>
        <authorList>
            <person name="Midha S."/>
            <person name="Bansal K."/>
            <person name="Sharma S."/>
            <person name="Kumar N."/>
            <person name="Patil P.P."/>
            <person name="Chaudhry V."/>
            <person name="Patil P.B."/>
        </authorList>
    </citation>
    <scope>NUCLEOTIDE SEQUENCE [LARGE SCALE GENOMIC DNA]</scope>
    <source>
        <strain evidence="1 2">NS115</strain>
    </source>
</reference>
<dbReference type="Proteomes" id="UP000074866">
    <property type="component" value="Unassembled WGS sequence"/>
</dbReference>
<evidence type="ECO:0000313" key="1">
    <source>
        <dbReference type="EMBL" id="KTS83712.1"/>
    </source>
</evidence>